<protein>
    <submittedName>
        <fullName evidence="12">Matrixin domain-containing protein</fullName>
    </submittedName>
</protein>
<feature type="active site" evidence="8">
    <location>
        <position position="295"/>
    </location>
</feature>
<feature type="binding site" evidence="9">
    <location>
        <position position="269"/>
    </location>
    <ligand>
        <name>Ca(2+)</name>
        <dbReference type="ChEBI" id="CHEBI:29108"/>
        <label>1</label>
    </ligand>
</feature>
<keyword evidence="5" id="KW-0378">Hydrolase</keyword>
<feature type="transmembrane region" description="Helical" evidence="10">
    <location>
        <begin position="12"/>
        <end position="37"/>
    </location>
</feature>
<dbReference type="EMBL" id="JAKKPZ010000001">
    <property type="protein sequence ID" value="KAI1729095.1"/>
    <property type="molecule type" value="Genomic_DNA"/>
</dbReference>
<keyword evidence="2" id="KW-0645">Protease</keyword>
<name>A0AAD4RDU8_9BILA</name>
<comment type="similarity">
    <text evidence="1">Belongs to the peptidase M10A family.</text>
</comment>
<feature type="binding site" evidence="9">
    <location>
        <position position="266"/>
    </location>
    <ligand>
        <name>Zn(2+)</name>
        <dbReference type="ChEBI" id="CHEBI:29105"/>
        <label>1</label>
    </ligand>
</feature>
<keyword evidence="6 9" id="KW-0862">Zinc</keyword>
<feature type="binding site" evidence="9">
    <location>
        <position position="298"/>
    </location>
    <ligand>
        <name>Zn(2+)</name>
        <dbReference type="ChEBI" id="CHEBI:29105"/>
        <label>2</label>
        <note>catalytic</note>
    </ligand>
</feature>
<proteinExistence type="inferred from homology"/>
<dbReference type="InterPro" id="IPR006026">
    <property type="entry name" value="Peptidase_Metallo"/>
</dbReference>
<evidence type="ECO:0000256" key="1">
    <source>
        <dbReference type="ARBA" id="ARBA00010370"/>
    </source>
</evidence>
<keyword evidence="4" id="KW-0732">Signal</keyword>
<dbReference type="Gene3D" id="3.40.390.10">
    <property type="entry name" value="Collagenase (Catalytic Domain)"/>
    <property type="match status" value="1"/>
</dbReference>
<keyword evidence="9" id="KW-0106">Calcium</keyword>
<feature type="binding site" evidence="9">
    <location>
        <position position="237"/>
    </location>
    <ligand>
        <name>Ca(2+)</name>
        <dbReference type="ChEBI" id="CHEBI:29108"/>
        <label>3</label>
    </ligand>
</feature>
<dbReference type="PANTHER" id="PTHR10201">
    <property type="entry name" value="MATRIX METALLOPROTEINASE"/>
    <property type="match status" value="1"/>
</dbReference>
<dbReference type="GO" id="GO:0031012">
    <property type="term" value="C:extracellular matrix"/>
    <property type="evidence" value="ECO:0007669"/>
    <property type="project" value="InterPro"/>
</dbReference>
<evidence type="ECO:0000256" key="4">
    <source>
        <dbReference type="ARBA" id="ARBA00022729"/>
    </source>
</evidence>
<comment type="cofactor">
    <cofactor evidence="9">
        <name>Zn(2+)</name>
        <dbReference type="ChEBI" id="CHEBI:29105"/>
    </cofactor>
    <text evidence="9">Binds 2 Zn(2+) ions per subunit.</text>
</comment>
<dbReference type="PRINTS" id="PR00138">
    <property type="entry name" value="MATRIXIN"/>
</dbReference>
<dbReference type="GO" id="GO:0030574">
    <property type="term" value="P:collagen catabolic process"/>
    <property type="evidence" value="ECO:0007669"/>
    <property type="project" value="TreeGrafter"/>
</dbReference>
<evidence type="ECO:0000313" key="12">
    <source>
        <dbReference type="EMBL" id="KAI1729095.1"/>
    </source>
</evidence>
<dbReference type="GO" id="GO:0005615">
    <property type="term" value="C:extracellular space"/>
    <property type="evidence" value="ECO:0007669"/>
    <property type="project" value="TreeGrafter"/>
</dbReference>
<dbReference type="AlphaFoldDB" id="A0AAD4RDU8"/>
<evidence type="ECO:0000256" key="6">
    <source>
        <dbReference type="ARBA" id="ARBA00022833"/>
    </source>
</evidence>
<feature type="domain" description="Peptidase metallopeptidase" evidence="11">
    <location>
        <begin position="152"/>
        <end position="341"/>
    </location>
</feature>
<dbReference type="SUPFAM" id="SSF55486">
    <property type="entry name" value="Metalloproteases ('zincins'), catalytic domain"/>
    <property type="match status" value="1"/>
</dbReference>
<evidence type="ECO:0000256" key="2">
    <source>
        <dbReference type="ARBA" id="ARBA00022670"/>
    </source>
</evidence>
<keyword evidence="10" id="KW-1133">Transmembrane helix</keyword>
<keyword evidence="7" id="KW-0482">Metalloprotease</keyword>
<reference evidence="12" key="1">
    <citation type="submission" date="2022-01" db="EMBL/GenBank/DDBJ databases">
        <title>Genome Sequence Resource for Two Populations of Ditylenchus destructor, the Migratory Endoparasitic Phytonematode.</title>
        <authorList>
            <person name="Zhang H."/>
            <person name="Lin R."/>
            <person name="Xie B."/>
        </authorList>
    </citation>
    <scope>NUCLEOTIDE SEQUENCE</scope>
    <source>
        <strain evidence="12">BazhouSP</strain>
    </source>
</reference>
<evidence type="ECO:0000256" key="9">
    <source>
        <dbReference type="PIRSR" id="PIRSR621190-2"/>
    </source>
</evidence>
<evidence type="ECO:0000256" key="10">
    <source>
        <dbReference type="SAM" id="Phobius"/>
    </source>
</evidence>
<evidence type="ECO:0000259" key="11">
    <source>
        <dbReference type="SMART" id="SM00235"/>
    </source>
</evidence>
<dbReference type="GO" id="GO:0030198">
    <property type="term" value="P:extracellular matrix organization"/>
    <property type="evidence" value="ECO:0007669"/>
    <property type="project" value="TreeGrafter"/>
</dbReference>
<organism evidence="12 13">
    <name type="scientific">Ditylenchus destructor</name>
    <dbReference type="NCBI Taxonomy" id="166010"/>
    <lineage>
        <taxon>Eukaryota</taxon>
        <taxon>Metazoa</taxon>
        <taxon>Ecdysozoa</taxon>
        <taxon>Nematoda</taxon>
        <taxon>Chromadorea</taxon>
        <taxon>Rhabditida</taxon>
        <taxon>Tylenchina</taxon>
        <taxon>Tylenchomorpha</taxon>
        <taxon>Sphaerularioidea</taxon>
        <taxon>Anguinidae</taxon>
        <taxon>Anguininae</taxon>
        <taxon>Ditylenchus</taxon>
    </lineage>
</organism>
<evidence type="ECO:0000256" key="5">
    <source>
        <dbReference type="ARBA" id="ARBA00022801"/>
    </source>
</evidence>
<feature type="binding site" description="in inhibited form" evidence="9">
    <location>
        <position position="134"/>
    </location>
    <ligand>
        <name>Zn(2+)</name>
        <dbReference type="ChEBI" id="CHEBI:29105"/>
        <label>2</label>
        <note>catalytic</note>
    </ligand>
</feature>
<comment type="cofactor">
    <cofactor evidence="9">
        <name>Ca(2+)</name>
        <dbReference type="ChEBI" id="CHEBI:29108"/>
    </cofactor>
    <text evidence="9">Can bind about 5 Ca(2+) ions per subunit.</text>
</comment>
<dbReference type="GO" id="GO:0008270">
    <property type="term" value="F:zinc ion binding"/>
    <property type="evidence" value="ECO:0007669"/>
    <property type="project" value="InterPro"/>
</dbReference>
<accession>A0AAD4RDU8</accession>
<dbReference type="CDD" id="cd04278">
    <property type="entry name" value="ZnMc_MMP"/>
    <property type="match status" value="1"/>
</dbReference>
<feature type="binding site" evidence="9">
    <location>
        <position position="264"/>
    </location>
    <ligand>
        <name>Ca(2+)</name>
        <dbReference type="ChEBI" id="CHEBI:29108"/>
        <label>2</label>
    </ligand>
</feature>
<feature type="binding site" evidence="9">
    <location>
        <position position="294"/>
    </location>
    <ligand>
        <name>Zn(2+)</name>
        <dbReference type="ChEBI" id="CHEBI:29105"/>
        <label>2</label>
        <note>catalytic</note>
    </ligand>
</feature>
<comment type="caution">
    <text evidence="12">The sequence shown here is derived from an EMBL/GenBank/DDBJ whole genome shotgun (WGS) entry which is preliminary data.</text>
</comment>
<feature type="binding site" evidence="9">
    <location>
        <position position="232"/>
    </location>
    <ligand>
        <name>Zn(2+)</name>
        <dbReference type="ChEBI" id="CHEBI:29105"/>
        <label>1</label>
    </ligand>
</feature>
<evidence type="ECO:0000256" key="8">
    <source>
        <dbReference type="PIRSR" id="PIRSR621190-1"/>
    </source>
</evidence>
<dbReference type="Pfam" id="PF00413">
    <property type="entry name" value="Peptidase_M10"/>
    <property type="match status" value="1"/>
</dbReference>
<keyword evidence="10" id="KW-0472">Membrane</keyword>
<dbReference type="InterPro" id="IPR036365">
    <property type="entry name" value="PGBD-like_sf"/>
</dbReference>
<keyword evidence="10" id="KW-0812">Transmembrane</keyword>
<dbReference type="InterPro" id="IPR024079">
    <property type="entry name" value="MetalloPept_cat_dom_sf"/>
</dbReference>
<evidence type="ECO:0000256" key="7">
    <source>
        <dbReference type="ARBA" id="ARBA00023049"/>
    </source>
</evidence>
<dbReference type="InterPro" id="IPR001818">
    <property type="entry name" value="Pept_M10_metallopeptidase"/>
</dbReference>
<feature type="binding site" evidence="9">
    <location>
        <position position="268"/>
    </location>
    <ligand>
        <name>Ca(2+)</name>
        <dbReference type="ChEBI" id="CHEBI:29108"/>
        <label>3</label>
    </ligand>
</feature>
<feature type="binding site" evidence="9">
    <location>
        <position position="312"/>
    </location>
    <ligand>
        <name>Zn(2+)</name>
        <dbReference type="ChEBI" id="CHEBI:29105"/>
        <label>2</label>
        <note>catalytic</note>
    </ligand>
</feature>
<feature type="binding site" evidence="9">
    <location>
        <position position="271"/>
    </location>
    <ligand>
        <name>Ca(2+)</name>
        <dbReference type="ChEBI" id="CHEBI:29108"/>
        <label>3</label>
    </ligand>
</feature>
<feature type="binding site" evidence="9">
    <location>
        <position position="220"/>
    </location>
    <ligand>
        <name>Ca(2+)</name>
        <dbReference type="ChEBI" id="CHEBI:29108"/>
        <label>2</label>
    </ligand>
</feature>
<evidence type="ECO:0000313" key="13">
    <source>
        <dbReference type="Proteomes" id="UP001201812"/>
    </source>
</evidence>
<feature type="binding site" evidence="9">
    <location>
        <position position="230"/>
    </location>
    <ligand>
        <name>Zn(2+)</name>
        <dbReference type="ChEBI" id="CHEBI:29105"/>
        <label>1</label>
    </ligand>
</feature>
<dbReference type="InterPro" id="IPR021190">
    <property type="entry name" value="Pept_M10A"/>
</dbReference>
<dbReference type="InterPro" id="IPR033739">
    <property type="entry name" value="M10A_MMP"/>
</dbReference>
<dbReference type="SMART" id="SM00235">
    <property type="entry name" value="ZnMc"/>
    <property type="match status" value="1"/>
</dbReference>
<keyword evidence="3 9" id="KW-0479">Metal-binding</keyword>
<sequence length="497" mass="58012">MLVTVKTRRTFHVLWVQLSAYVALYAITYCILLTHFIEAAPSSRIHRRHVSEKTNFMKDEIPQLREKSTDGFDPVERWRNIAIKYLNEFGYLSTAKPTPRELHNAVRSFQDLVGIRSTGTLNEQTMEHMLQPRCGNQDISRNVLERRKRFVYISRWESRVQNNVLRLKWYIQNYTKDIPRAEIKKTVKKAFHLWSSQVKISSMESLSLIFEEANAENEADITIMWAEGDHGDAHKFDGPGMDGSNILAHTFYPNYQSKGTLNGDIHLDDYELWHVNSTKDGIREGASFPHVLVHEIGHTLGLGHSKKQQAIMFPIYRKEHLDLMQLDLDDKCAINWSYVGASDLCLYIWLLSEVLPKKIAIEKDMTYMISNDRATTEKPFSIEDDELLREKLKRTVIPLCKSDNNVQKHLENMLVQRLGFPRQLAQDYDSVLCRFFDSFQSEYSSATTDNFHDVFRAHGVHNYYQDDDQFDALQSSDFQNRQFNSDFFKKILSEFVQ</sequence>
<dbReference type="PANTHER" id="PTHR10201:SF291">
    <property type="entry name" value="MATRIX METALLOPROTEINASE 1, ISOFORM C-RELATED"/>
    <property type="match status" value="1"/>
</dbReference>
<dbReference type="GO" id="GO:0004222">
    <property type="term" value="F:metalloendopeptidase activity"/>
    <property type="evidence" value="ECO:0007669"/>
    <property type="project" value="InterPro"/>
</dbReference>
<feature type="binding site" evidence="9">
    <location>
        <position position="177"/>
    </location>
    <ligand>
        <name>Ca(2+)</name>
        <dbReference type="ChEBI" id="CHEBI:29108"/>
        <label>1</label>
    </ligand>
</feature>
<feature type="binding site" evidence="9">
    <location>
        <position position="249"/>
    </location>
    <ligand>
        <name>Zn(2+)</name>
        <dbReference type="ChEBI" id="CHEBI:29105"/>
        <label>1</label>
    </ligand>
</feature>
<dbReference type="GO" id="GO:0006508">
    <property type="term" value="P:proteolysis"/>
    <property type="evidence" value="ECO:0007669"/>
    <property type="project" value="UniProtKB-KW"/>
</dbReference>
<feature type="binding site" evidence="9">
    <location>
        <position position="304"/>
    </location>
    <ligand>
        <name>Zn(2+)</name>
        <dbReference type="ChEBI" id="CHEBI:29105"/>
        <label>2</label>
        <note>catalytic</note>
    </ligand>
</feature>
<evidence type="ECO:0000256" key="3">
    <source>
        <dbReference type="ARBA" id="ARBA00022723"/>
    </source>
</evidence>
<feature type="binding site" evidence="9">
    <location>
        <position position="238"/>
    </location>
    <ligand>
        <name>Ca(2+)</name>
        <dbReference type="ChEBI" id="CHEBI:29108"/>
        <label>3</label>
    </ligand>
</feature>
<keyword evidence="13" id="KW-1185">Reference proteome</keyword>
<feature type="binding site" evidence="9">
    <location>
        <position position="271"/>
    </location>
    <ligand>
        <name>Ca(2+)</name>
        <dbReference type="ChEBI" id="CHEBI:29108"/>
        <label>1</label>
    </ligand>
</feature>
<dbReference type="SUPFAM" id="SSF47090">
    <property type="entry name" value="PGBD-like"/>
    <property type="match status" value="1"/>
</dbReference>
<dbReference type="Proteomes" id="UP001201812">
    <property type="component" value="Unassembled WGS sequence"/>
</dbReference>
<gene>
    <name evidence="12" type="ORF">DdX_01314</name>
</gene>